<dbReference type="Gene3D" id="2.40.10.170">
    <property type="match status" value="1"/>
</dbReference>
<dbReference type="EMBL" id="JBFNFH010000001">
    <property type="protein sequence ID" value="MFM1524276.1"/>
    <property type="molecule type" value="Genomic_DNA"/>
</dbReference>
<dbReference type="PANTHER" id="PTHR38447:SF1">
    <property type="entry name" value="RNA POLYMERASE-BINDING TRANSCRIPTION FACTOR CARD"/>
    <property type="match status" value="1"/>
</dbReference>
<name>A0ABW9F5N5_9FIRM</name>
<dbReference type="RefSeq" id="WP_408104407.1">
    <property type="nucleotide sequence ID" value="NZ_JBFNFH010000001.1"/>
</dbReference>
<reference evidence="2 3" key="1">
    <citation type="journal article" date="2024" name="Front. Microbiol.">
        <title>Pangenomic and biochemical analyses of Helcococcus ovis reveal widespread tetracycline resistance and a novel bacterial species, Helcococcus bovis.</title>
        <authorList>
            <person name="Cunha F."/>
            <person name="Zhai Y."/>
            <person name="Casaro S."/>
            <person name="Jones K.L."/>
            <person name="Hernandez M."/>
            <person name="Bisinotto R.S."/>
            <person name="Kariyawasam S."/>
            <person name="Brown M.B."/>
            <person name="Phillips A."/>
            <person name="Jeong K.C."/>
            <person name="Galvao K.N."/>
        </authorList>
    </citation>
    <scope>NUCLEOTIDE SEQUENCE [LARGE SCALE GENOMIC DNA]</scope>
    <source>
        <strain evidence="2 3">KG197</strain>
    </source>
</reference>
<dbReference type="InterPro" id="IPR052531">
    <property type="entry name" value="CarD-like_regulator"/>
</dbReference>
<evidence type="ECO:0000313" key="2">
    <source>
        <dbReference type="EMBL" id="MFM1524276.1"/>
    </source>
</evidence>
<dbReference type="Gene3D" id="1.20.58.1290">
    <property type="entry name" value="CarD-like, C-terminal domain"/>
    <property type="match status" value="1"/>
</dbReference>
<dbReference type="PANTHER" id="PTHR38447">
    <property type="entry name" value="TRANSCRIPTION FACTOR YDEB-RELATED"/>
    <property type="match status" value="1"/>
</dbReference>
<dbReference type="InterPro" id="IPR036101">
    <property type="entry name" value="CarD-like/TRCF_RID_sf"/>
</dbReference>
<sequence length="158" mass="17911">MYNIGDKIVYSIHGAGTIEDIQEIEIFGNTEMFYILRFPINNITISVPVTESEKIRPVITKEEGRAVMEILRSDVTEMSQNWGKRFRDNLEHIKSGNIFEIADIVRNLSDLSQRKGLSASENKMLINAKRVMVSELVIVGSMTKEEAMAMIDDAITLE</sequence>
<dbReference type="InterPro" id="IPR048792">
    <property type="entry name" value="CarD_C"/>
</dbReference>
<comment type="caution">
    <text evidence="2">The sequence shown here is derived from an EMBL/GenBank/DDBJ whole genome shotgun (WGS) entry which is preliminary data.</text>
</comment>
<proteinExistence type="predicted"/>
<dbReference type="SUPFAM" id="SSF141259">
    <property type="entry name" value="CarD-like"/>
    <property type="match status" value="1"/>
</dbReference>
<protein>
    <submittedName>
        <fullName evidence="2">CarD family transcriptional regulator</fullName>
    </submittedName>
</protein>
<keyword evidence="3" id="KW-1185">Reference proteome</keyword>
<feature type="domain" description="CarD-like/TRCF RNAP-interacting" evidence="1">
    <location>
        <begin position="1"/>
        <end position="109"/>
    </location>
</feature>
<dbReference type="SMART" id="SM01058">
    <property type="entry name" value="CarD_TRCF"/>
    <property type="match status" value="1"/>
</dbReference>
<dbReference type="Proteomes" id="UP001629536">
    <property type="component" value="Unassembled WGS sequence"/>
</dbReference>
<organism evidence="2 3">
    <name type="scientific">Helcococcus bovis</name>
    <dbReference type="NCBI Taxonomy" id="3153252"/>
    <lineage>
        <taxon>Bacteria</taxon>
        <taxon>Bacillati</taxon>
        <taxon>Bacillota</taxon>
        <taxon>Tissierellia</taxon>
        <taxon>Tissierellales</taxon>
        <taxon>Peptoniphilaceae</taxon>
        <taxon>Helcococcus</taxon>
    </lineage>
</organism>
<dbReference type="InterPro" id="IPR042215">
    <property type="entry name" value="CarD-like_C"/>
</dbReference>
<dbReference type="InterPro" id="IPR003711">
    <property type="entry name" value="CarD-like/TRCF_RID"/>
</dbReference>
<accession>A0ABW9F5N5</accession>
<gene>
    <name evidence="2" type="ORF">ABGF40_01140</name>
</gene>
<dbReference type="Pfam" id="PF02559">
    <property type="entry name" value="CarD_TRCF_RID"/>
    <property type="match status" value="1"/>
</dbReference>
<evidence type="ECO:0000313" key="3">
    <source>
        <dbReference type="Proteomes" id="UP001629536"/>
    </source>
</evidence>
<evidence type="ECO:0000259" key="1">
    <source>
        <dbReference type="SMART" id="SM01058"/>
    </source>
</evidence>
<dbReference type="Pfam" id="PF21095">
    <property type="entry name" value="CarD_C"/>
    <property type="match status" value="1"/>
</dbReference>